<accession>A0A0D7E206</accession>
<reference evidence="2 3" key="1">
    <citation type="submission" date="2014-11" db="EMBL/GenBank/DDBJ databases">
        <title>Genomics and ecophysiology of heterotrophic nitrogen fixing bacteria isolated from estuarine surface water.</title>
        <authorList>
            <person name="Bentzon-Tilia M."/>
            <person name="Severin I."/>
            <person name="Hansen L.H."/>
            <person name="Riemann L."/>
        </authorList>
    </citation>
    <scope>NUCLEOTIDE SEQUENCE [LARGE SCALE GENOMIC DNA]</scope>
    <source>
        <strain evidence="2 3">BAL361</strain>
    </source>
</reference>
<name>A0A0D7E206_STUST</name>
<evidence type="ECO:0000313" key="2">
    <source>
        <dbReference type="EMBL" id="KIZ34500.1"/>
    </source>
</evidence>
<dbReference type="Proteomes" id="UP000032439">
    <property type="component" value="Unassembled WGS sequence"/>
</dbReference>
<comment type="caution">
    <text evidence="2">The sequence shown here is derived from an EMBL/GenBank/DDBJ whole genome shotgun (WGS) entry which is preliminary data.</text>
</comment>
<keyword evidence="1" id="KW-1133">Transmembrane helix</keyword>
<gene>
    <name evidence="2" type="ORF">LO50_17070</name>
</gene>
<evidence type="ECO:0000256" key="1">
    <source>
        <dbReference type="SAM" id="Phobius"/>
    </source>
</evidence>
<dbReference type="EMBL" id="JXXD01000166">
    <property type="protein sequence ID" value="KIZ34500.1"/>
    <property type="molecule type" value="Genomic_DNA"/>
</dbReference>
<protein>
    <submittedName>
        <fullName evidence="2">Uncharacterized protein</fullName>
    </submittedName>
</protein>
<organism evidence="2 3">
    <name type="scientific">Stutzerimonas stutzeri</name>
    <name type="common">Pseudomonas stutzeri</name>
    <dbReference type="NCBI Taxonomy" id="316"/>
    <lineage>
        <taxon>Bacteria</taxon>
        <taxon>Pseudomonadati</taxon>
        <taxon>Pseudomonadota</taxon>
        <taxon>Gammaproteobacteria</taxon>
        <taxon>Pseudomonadales</taxon>
        <taxon>Pseudomonadaceae</taxon>
        <taxon>Stutzerimonas</taxon>
    </lineage>
</organism>
<dbReference type="AlphaFoldDB" id="A0A0D7E206"/>
<feature type="transmembrane region" description="Helical" evidence="1">
    <location>
        <begin position="126"/>
        <end position="146"/>
    </location>
</feature>
<evidence type="ECO:0000313" key="3">
    <source>
        <dbReference type="Proteomes" id="UP000032439"/>
    </source>
</evidence>
<keyword evidence="1" id="KW-0812">Transmembrane</keyword>
<feature type="transmembrane region" description="Helical" evidence="1">
    <location>
        <begin position="69"/>
        <end position="89"/>
    </location>
</feature>
<keyword evidence="1" id="KW-0472">Membrane</keyword>
<sequence length="178" mass="19324">MIGLVKHGTTVVLLGSLSAFQRLTLIAGMIISTRLPAKFVLAPLLFRFMRSLTVFLFRVKLRSFADLTLLLFGLVLLVLFRGLKVMLVISVSKLAIIPARLKPLVISLQAQLIPVSVILWRGPMGIIALALILLPLLVNLSFGLTLSTHLTLLTPQTLVAAMVVALAAEARMGPMVLH</sequence>
<proteinExistence type="predicted"/>